<evidence type="ECO:0000259" key="3">
    <source>
        <dbReference type="PROSITE" id="PS50893"/>
    </source>
</evidence>
<gene>
    <name evidence="4" type="ORF">BO219_03290</name>
</gene>
<dbReference type="InterPro" id="IPR003593">
    <property type="entry name" value="AAA+_ATPase"/>
</dbReference>
<protein>
    <submittedName>
        <fullName evidence="4">Molybdenum ABC transporter ATP-binding protein</fullName>
    </submittedName>
</protein>
<comment type="caution">
    <text evidence="4">The sequence shown here is derived from an EMBL/GenBank/DDBJ whole genome shotgun (WGS) entry which is preliminary data.</text>
</comment>
<dbReference type="AlphaFoldDB" id="A0A1V3FS54"/>
<keyword evidence="1" id="KW-0547">Nucleotide-binding</keyword>
<accession>A0A1V3FS54</accession>
<dbReference type="InterPro" id="IPR003439">
    <property type="entry name" value="ABC_transporter-like_ATP-bd"/>
</dbReference>
<dbReference type="GO" id="GO:0005524">
    <property type="term" value="F:ATP binding"/>
    <property type="evidence" value="ECO:0007669"/>
    <property type="project" value="UniProtKB-KW"/>
</dbReference>
<dbReference type="SMART" id="SM00382">
    <property type="entry name" value="AAA"/>
    <property type="match status" value="1"/>
</dbReference>
<evidence type="ECO:0000256" key="1">
    <source>
        <dbReference type="ARBA" id="ARBA00022741"/>
    </source>
</evidence>
<evidence type="ECO:0000313" key="5">
    <source>
        <dbReference type="Proteomes" id="UP000188458"/>
    </source>
</evidence>
<reference evidence="5" key="1">
    <citation type="submission" date="2016-11" db="EMBL/GenBank/DDBJ databases">
        <title>Draft genome sequence of Anoxybacillus sp. strain 103 isolated from the Qarvajar hot spring in Nagorno-Karabach.</title>
        <authorList>
            <person name="Hovhannisyan P."/>
            <person name="Panosyan H."/>
            <person name="Birkeland N.-K."/>
        </authorList>
    </citation>
    <scope>NUCLEOTIDE SEQUENCE [LARGE SCALE GENOMIC DNA]</scope>
    <source>
        <strain evidence="5">103</strain>
    </source>
</reference>
<feature type="domain" description="ABC transporter" evidence="3">
    <location>
        <begin position="10"/>
        <end position="250"/>
    </location>
</feature>
<dbReference type="Pfam" id="PF00005">
    <property type="entry name" value="ABC_tran"/>
    <property type="match status" value="1"/>
</dbReference>
<organism evidence="4 5">
    <name type="scientific">Anoxybacillus kestanbolensis</name>
    <dbReference type="NCBI Taxonomy" id="227476"/>
    <lineage>
        <taxon>Bacteria</taxon>
        <taxon>Bacillati</taxon>
        <taxon>Bacillota</taxon>
        <taxon>Bacilli</taxon>
        <taxon>Bacillales</taxon>
        <taxon>Anoxybacillaceae</taxon>
        <taxon>Anoxybacillus</taxon>
    </lineage>
</organism>
<dbReference type="CDD" id="cd03230">
    <property type="entry name" value="ABC_DR_subfamily_A"/>
    <property type="match status" value="1"/>
</dbReference>
<proteinExistence type="predicted"/>
<dbReference type="InterPro" id="IPR017871">
    <property type="entry name" value="ABC_transporter-like_CS"/>
</dbReference>
<dbReference type="Proteomes" id="UP000188458">
    <property type="component" value="Unassembled WGS sequence"/>
</dbReference>
<dbReference type="GO" id="GO:0016887">
    <property type="term" value="F:ATP hydrolysis activity"/>
    <property type="evidence" value="ECO:0007669"/>
    <property type="project" value="InterPro"/>
</dbReference>
<evidence type="ECO:0000256" key="2">
    <source>
        <dbReference type="ARBA" id="ARBA00022840"/>
    </source>
</evidence>
<keyword evidence="5" id="KW-1185">Reference proteome</keyword>
<dbReference type="SUPFAM" id="SSF52540">
    <property type="entry name" value="P-loop containing nucleoside triphosphate hydrolases"/>
    <property type="match status" value="1"/>
</dbReference>
<dbReference type="PANTHER" id="PTHR43158">
    <property type="entry name" value="SKFA PEPTIDE EXPORT ATP-BINDING PROTEIN SKFE"/>
    <property type="match status" value="1"/>
</dbReference>
<name>A0A1V3FS54_9BACL</name>
<evidence type="ECO:0000313" key="4">
    <source>
        <dbReference type="EMBL" id="OOE04441.1"/>
    </source>
</evidence>
<keyword evidence="2 4" id="KW-0067">ATP-binding</keyword>
<dbReference type="PROSITE" id="PS50893">
    <property type="entry name" value="ABC_TRANSPORTER_2"/>
    <property type="match status" value="1"/>
</dbReference>
<dbReference type="PANTHER" id="PTHR43158:SF2">
    <property type="entry name" value="SKFA PEPTIDE EXPORT ATP-BINDING PROTEIN SKFE"/>
    <property type="match status" value="1"/>
</dbReference>
<dbReference type="Gene3D" id="3.40.50.300">
    <property type="entry name" value="P-loop containing nucleotide triphosphate hydrolases"/>
    <property type="match status" value="1"/>
</dbReference>
<dbReference type="EMBL" id="MQAD01000005">
    <property type="protein sequence ID" value="OOE04441.1"/>
    <property type="molecule type" value="Genomic_DNA"/>
</dbReference>
<dbReference type="InterPro" id="IPR027417">
    <property type="entry name" value="P-loop_NTPase"/>
</dbReference>
<dbReference type="PROSITE" id="PS00211">
    <property type="entry name" value="ABC_TRANSPORTER_1"/>
    <property type="match status" value="1"/>
</dbReference>
<sequence length="275" mass="31627">MKQGGRGMIVEMKNVSFIREGRVILDRLHWEVQENEQWVILGLNGSGKTSLLNILLGYEYPSKGEVSVLGHRFGKTNLPELRKHIGFVSNSFERFQPTLESETAEEVIVSGKFASIGLYEPVTDKDFHQAEQWMNVFRIGYLKGKTYRTLSQGEKRKVLIARALMAKPKLLILDEPTVGLDMLTREELLALIRDVIIKKVCHVLYVTHHIEEIIEEMTHVLLLRDGKIIATGQKEKILTDNYLSETFQIDVHVRWEHNRPWVSIKNSPTLQQIGK</sequence>